<dbReference type="RefSeq" id="WP_201289229.1">
    <property type="nucleotide sequence ID" value="NZ_WUUT01000004.1"/>
</dbReference>
<dbReference type="OrthoDB" id="275540at2157"/>
<feature type="compositionally biased region" description="Acidic residues" evidence="1">
    <location>
        <begin position="1"/>
        <end position="20"/>
    </location>
</feature>
<dbReference type="InterPro" id="IPR038726">
    <property type="entry name" value="PDDEXK_AddAB-type"/>
</dbReference>
<keyword evidence="4" id="KW-1185">Reference proteome</keyword>
<proteinExistence type="predicted"/>
<dbReference type="AlphaFoldDB" id="A0A6B0TAC5"/>
<dbReference type="Proteomes" id="UP000466535">
    <property type="component" value="Unassembled WGS sequence"/>
</dbReference>
<comment type="caution">
    <text evidence="3">The sequence shown here is derived from an EMBL/GenBank/DDBJ whole genome shotgun (WGS) entry which is preliminary data.</text>
</comment>
<evidence type="ECO:0000256" key="1">
    <source>
        <dbReference type="SAM" id="MobiDB-lite"/>
    </source>
</evidence>
<feature type="domain" description="PD-(D/E)XK endonuclease-like" evidence="2">
    <location>
        <begin position="110"/>
        <end position="232"/>
    </location>
</feature>
<reference evidence="3 4" key="1">
    <citation type="submission" date="2019-12" db="EMBL/GenBank/DDBJ databases">
        <title>Isolation and characterization of three novel carbon monoxide-oxidizing members of Halobacteria from salione crusts and soils.</title>
        <authorList>
            <person name="Myers M.R."/>
            <person name="King G.M."/>
        </authorList>
    </citation>
    <scope>NUCLEOTIDE SEQUENCE [LARGE SCALE GENOMIC DNA]</scope>
    <source>
        <strain evidence="3 4">WSH3</strain>
    </source>
</reference>
<feature type="region of interest" description="Disordered" evidence="1">
    <location>
        <begin position="1"/>
        <end position="25"/>
    </location>
</feature>
<gene>
    <name evidence="3" type="ORF">GRX03_12000</name>
</gene>
<evidence type="ECO:0000259" key="2">
    <source>
        <dbReference type="Pfam" id="PF12705"/>
    </source>
</evidence>
<dbReference type="Gene3D" id="3.90.320.10">
    <property type="match status" value="1"/>
</dbReference>
<sequence length="245" mass="28154">MSSDDLGDFESDLVDSDEPATPDPIDWADELARTLAVANDDDSHTEPDSFTFHPSQLARCPRQAALSKCGLEDHDTEMLGVLQIGTLVHEWLEEQFSDRFPGVHHEIPITQEYDRSGYHGLVRVTGHADVYDAHDNVVYDWKTRGGWYKFDPPSERHLDQLTLYMDALDADAGQVVYLNKKNLEVRTWPDNDTFAFEPDRRDRLVEQAFEMRETLKDVEEIQTKTDLPFERCGCWLCEQEGDSDE</sequence>
<dbReference type="EMBL" id="WUUT01000004">
    <property type="protein sequence ID" value="MXR52322.1"/>
    <property type="molecule type" value="Genomic_DNA"/>
</dbReference>
<dbReference type="Pfam" id="PF12705">
    <property type="entry name" value="PDDEXK_1"/>
    <property type="match status" value="1"/>
</dbReference>
<organism evidence="3 4">
    <name type="scientific">Halovenus carboxidivorans</name>
    <dbReference type="NCBI Taxonomy" id="2692199"/>
    <lineage>
        <taxon>Archaea</taxon>
        <taxon>Methanobacteriati</taxon>
        <taxon>Methanobacteriota</taxon>
        <taxon>Stenosarchaea group</taxon>
        <taxon>Halobacteria</taxon>
        <taxon>Halobacteriales</taxon>
        <taxon>Haloarculaceae</taxon>
        <taxon>Halovenus</taxon>
    </lineage>
</organism>
<protein>
    <recommendedName>
        <fullName evidence="2">PD-(D/E)XK endonuclease-like domain-containing protein</fullName>
    </recommendedName>
</protein>
<dbReference type="InterPro" id="IPR011604">
    <property type="entry name" value="PDDEXK-like_dom_sf"/>
</dbReference>
<accession>A0A6B0TAC5</accession>
<name>A0A6B0TAC5_9EURY</name>
<evidence type="ECO:0000313" key="4">
    <source>
        <dbReference type="Proteomes" id="UP000466535"/>
    </source>
</evidence>
<evidence type="ECO:0000313" key="3">
    <source>
        <dbReference type="EMBL" id="MXR52322.1"/>
    </source>
</evidence>